<reference evidence="2" key="2">
    <citation type="submission" date="2023-05" db="EMBL/GenBank/DDBJ databases">
        <authorList>
            <person name="Schelkunov M.I."/>
        </authorList>
    </citation>
    <scope>NUCLEOTIDE SEQUENCE</scope>
    <source>
        <strain evidence="2">Hsosn_3</strain>
        <tissue evidence="2">Leaf</tissue>
    </source>
</reference>
<dbReference type="EMBL" id="JAUIZM010000001">
    <property type="protein sequence ID" value="KAK1404377.1"/>
    <property type="molecule type" value="Genomic_DNA"/>
</dbReference>
<organism evidence="2 3">
    <name type="scientific">Heracleum sosnowskyi</name>
    <dbReference type="NCBI Taxonomy" id="360622"/>
    <lineage>
        <taxon>Eukaryota</taxon>
        <taxon>Viridiplantae</taxon>
        <taxon>Streptophyta</taxon>
        <taxon>Embryophyta</taxon>
        <taxon>Tracheophyta</taxon>
        <taxon>Spermatophyta</taxon>
        <taxon>Magnoliopsida</taxon>
        <taxon>eudicotyledons</taxon>
        <taxon>Gunneridae</taxon>
        <taxon>Pentapetalae</taxon>
        <taxon>asterids</taxon>
        <taxon>campanulids</taxon>
        <taxon>Apiales</taxon>
        <taxon>Apiaceae</taxon>
        <taxon>Apioideae</taxon>
        <taxon>apioid superclade</taxon>
        <taxon>Tordylieae</taxon>
        <taxon>Tordyliinae</taxon>
        <taxon>Heracleum</taxon>
    </lineage>
</organism>
<reference evidence="2" key="1">
    <citation type="submission" date="2023-02" db="EMBL/GenBank/DDBJ databases">
        <title>Genome of toxic invasive species Heracleum sosnowskyi carries increased number of genes despite the absence of recent whole-genome duplications.</title>
        <authorList>
            <person name="Schelkunov M."/>
            <person name="Shtratnikova V."/>
            <person name="Makarenko M."/>
            <person name="Klepikova A."/>
            <person name="Omelchenko D."/>
            <person name="Novikova G."/>
            <person name="Obukhova E."/>
            <person name="Bogdanov V."/>
            <person name="Penin A."/>
            <person name="Logacheva M."/>
        </authorList>
    </citation>
    <scope>NUCLEOTIDE SEQUENCE</scope>
    <source>
        <strain evidence="2">Hsosn_3</strain>
        <tissue evidence="2">Leaf</tissue>
    </source>
</reference>
<dbReference type="PANTHER" id="PTHR33116:SF78">
    <property type="entry name" value="OS12G0587133 PROTEIN"/>
    <property type="match status" value="1"/>
</dbReference>
<dbReference type="PANTHER" id="PTHR33116">
    <property type="entry name" value="REVERSE TRANSCRIPTASE ZINC-BINDING DOMAIN-CONTAINING PROTEIN-RELATED-RELATED"/>
    <property type="match status" value="1"/>
</dbReference>
<protein>
    <recommendedName>
        <fullName evidence="1">Reverse transcriptase domain-containing protein</fullName>
    </recommendedName>
</protein>
<feature type="domain" description="Reverse transcriptase" evidence="1">
    <location>
        <begin position="1"/>
        <end position="101"/>
    </location>
</feature>
<evidence type="ECO:0000313" key="2">
    <source>
        <dbReference type="EMBL" id="KAK1404377.1"/>
    </source>
</evidence>
<dbReference type="AlphaFoldDB" id="A0AAD8JH68"/>
<comment type="caution">
    <text evidence="2">The sequence shown here is derived from an EMBL/GenBank/DDBJ whole genome shotgun (WGS) entry which is preliminary data.</text>
</comment>
<keyword evidence="3" id="KW-1185">Reference proteome</keyword>
<accession>A0AAD8JH68</accession>
<dbReference type="InterPro" id="IPR000477">
    <property type="entry name" value="RT_dom"/>
</dbReference>
<proteinExistence type="predicted"/>
<dbReference type="Proteomes" id="UP001237642">
    <property type="component" value="Unassembled WGS sequence"/>
</dbReference>
<sequence>MLDCSNLQGLFSGISLAGNTNEITHLQFTDDTIIFITDDLDSVHTINTILIGFELLSGLKINFSKSKLYSMGKGCDLLDEGAEILGCSKGEWLMSYLGVTIGIGSSARMKLYSDPLFSKIQRKLAGWKCDSLNMAGQLDSMRRGFLWGEFNSNGYRNKKLHLINWNQVTQSKDKGGLGINFPTQMNKALLSKRWYKWHFKRSKSWNKLIRAKYSYSLSGGLELFPEGKKPSKMFSNILTMNHSGGFDGSLNSENFIWSIKNGSSALFWEDVWEMNELVSGKLSHSFSRLYRISKLKFTTVRDFCHVWMDQATSSSDLWNRSLCSGDLDEMCNLNIIVSSVVFTNGDDALLWIKSGNPYRCKDGRLLLSRYDQGHTSIIWKSLWKLKVPPKVSIFLWKTESSILPTRNQLVFEGIKIKDEEFVYLIKLRTLKWATISCTFPMEFDYGGFVDGSFQVTQDGSFQSGIRGFTKNRQGIGVVIRDIRGFITRLCAESLRLQQRRNNELAYLDEYDYVELETDNFGTYMECRNSSTHGALSEHRYVIQQINQRKADKNLFLKVMPVDEDANAMAIYLARHGAAHFVQMEVITQVFGRVFEIWCSDM</sequence>
<evidence type="ECO:0000313" key="3">
    <source>
        <dbReference type="Proteomes" id="UP001237642"/>
    </source>
</evidence>
<gene>
    <name evidence="2" type="ORF">POM88_003982</name>
</gene>
<evidence type="ECO:0000259" key="1">
    <source>
        <dbReference type="PROSITE" id="PS50878"/>
    </source>
</evidence>
<name>A0AAD8JH68_9APIA</name>
<dbReference type="PROSITE" id="PS50878">
    <property type="entry name" value="RT_POL"/>
    <property type="match status" value="1"/>
</dbReference>